<accession>A0A8A0RN12</accession>
<dbReference type="InterPro" id="IPR041985">
    <property type="entry name" value="Ribosomal_eL14_KOW"/>
</dbReference>
<evidence type="ECO:0008006" key="5">
    <source>
        <dbReference type="Google" id="ProtNLM"/>
    </source>
</evidence>
<keyword evidence="2" id="KW-0687">Ribonucleoprotein</keyword>
<keyword evidence="1" id="KW-0689">Ribosomal protein</keyword>
<dbReference type="EMBL" id="CP059066">
    <property type="protein sequence ID" value="QSQ08990.1"/>
    <property type="molecule type" value="Genomic_DNA"/>
</dbReference>
<dbReference type="RefSeq" id="WP_206709185.1">
    <property type="nucleotide sequence ID" value="NZ_CP059066.1"/>
</dbReference>
<gene>
    <name evidence="3" type="ORF">H0A61_01347</name>
</gene>
<dbReference type="InterPro" id="IPR014722">
    <property type="entry name" value="Rib_uL2_dom2"/>
</dbReference>
<keyword evidence="4" id="KW-1185">Reference proteome</keyword>
<organism evidence="3 4">
    <name type="scientific">Koleobacter methoxysyntrophicus</name>
    <dbReference type="NCBI Taxonomy" id="2751313"/>
    <lineage>
        <taxon>Bacteria</taxon>
        <taxon>Bacillati</taxon>
        <taxon>Bacillota</taxon>
        <taxon>Clostridia</taxon>
        <taxon>Koleobacterales</taxon>
        <taxon>Koleobacteraceae</taxon>
        <taxon>Koleobacter</taxon>
    </lineage>
</organism>
<sequence length="88" mass="10150">MAIGISPGQIVYSKAGRDKDRYFIIIDIVDDQHVMIADGDLRRVEKPKKKKIKHIKKTDFVVQELKEKLEAGKPIKNSEVRKALEEYV</sequence>
<proteinExistence type="predicted"/>
<evidence type="ECO:0000256" key="1">
    <source>
        <dbReference type="ARBA" id="ARBA00022980"/>
    </source>
</evidence>
<dbReference type="SUPFAM" id="SSF50104">
    <property type="entry name" value="Translation proteins SH3-like domain"/>
    <property type="match status" value="1"/>
</dbReference>
<dbReference type="AlphaFoldDB" id="A0A8A0RN12"/>
<dbReference type="CDD" id="cd06088">
    <property type="entry name" value="KOW_RPL14"/>
    <property type="match status" value="1"/>
</dbReference>
<dbReference type="Gene3D" id="2.30.30.30">
    <property type="match status" value="1"/>
</dbReference>
<name>A0A8A0RN12_9FIRM</name>
<reference evidence="3" key="1">
    <citation type="submission" date="2020-07" db="EMBL/GenBank/DDBJ databases">
        <title>Koleobacter methoxysyntrophicus gen. nov., sp. nov., a novel anaerobic bacterium isolated from deep subsurface oil field and proposal of Koleobacterales ord. nov. in the phylum Firmicutes.</title>
        <authorList>
            <person name="Sakamoto S."/>
            <person name="Tamaki H."/>
        </authorList>
    </citation>
    <scope>NUCLEOTIDE SEQUENCE</scope>
    <source>
        <strain evidence="3">NRmbB1</strain>
    </source>
</reference>
<dbReference type="InterPro" id="IPR008991">
    <property type="entry name" value="Translation_prot_SH3-like_sf"/>
</dbReference>
<dbReference type="Proteomes" id="UP000662904">
    <property type="component" value="Chromosome"/>
</dbReference>
<protein>
    <recommendedName>
        <fullName evidence="5">RNA-binding protein</fullName>
    </recommendedName>
</protein>
<evidence type="ECO:0000313" key="3">
    <source>
        <dbReference type="EMBL" id="QSQ08990.1"/>
    </source>
</evidence>
<dbReference type="GO" id="GO:1990904">
    <property type="term" value="C:ribonucleoprotein complex"/>
    <property type="evidence" value="ECO:0007669"/>
    <property type="project" value="UniProtKB-KW"/>
</dbReference>
<evidence type="ECO:0000256" key="2">
    <source>
        <dbReference type="ARBA" id="ARBA00023274"/>
    </source>
</evidence>
<dbReference type="KEGG" id="kme:H0A61_01347"/>
<dbReference type="GO" id="GO:0005840">
    <property type="term" value="C:ribosome"/>
    <property type="evidence" value="ECO:0007669"/>
    <property type="project" value="UniProtKB-KW"/>
</dbReference>
<evidence type="ECO:0000313" key="4">
    <source>
        <dbReference type="Proteomes" id="UP000662904"/>
    </source>
</evidence>